<keyword evidence="7 10" id="KW-0511">Multifunctional enzyme</keyword>
<comment type="catalytic activity">
    <reaction evidence="9 10">
        <text>IMP + H2O = 5-formamido-1-(5-phospho-D-ribosyl)imidazole-4-carboxamide</text>
        <dbReference type="Rhea" id="RHEA:18445"/>
        <dbReference type="ChEBI" id="CHEBI:15377"/>
        <dbReference type="ChEBI" id="CHEBI:58053"/>
        <dbReference type="ChEBI" id="CHEBI:58467"/>
        <dbReference type="EC" id="3.5.4.10"/>
    </reaction>
</comment>
<evidence type="ECO:0000313" key="12">
    <source>
        <dbReference type="EMBL" id="KAB2953254.1"/>
    </source>
</evidence>
<dbReference type="NCBIfam" id="TIGR00355">
    <property type="entry name" value="purH"/>
    <property type="match status" value="1"/>
</dbReference>
<feature type="domain" description="MGS-like" evidence="11">
    <location>
        <begin position="1"/>
        <end position="144"/>
    </location>
</feature>
<proteinExistence type="inferred from homology"/>
<dbReference type="FunFam" id="3.40.50.1380:FF:000001">
    <property type="entry name" value="Bifunctional purine biosynthesis protein PurH"/>
    <property type="match status" value="1"/>
</dbReference>
<dbReference type="InterPro" id="IPR011607">
    <property type="entry name" value="MGS-like_dom"/>
</dbReference>
<protein>
    <recommendedName>
        <fullName evidence="10">Bifunctional purine biosynthesis protein PurH</fullName>
    </recommendedName>
    <domain>
        <recommendedName>
            <fullName evidence="10">Phosphoribosylaminoimidazolecarboxamide formyltransferase</fullName>
            <ecNumber evidence="10">2.1.2.3</ecNumber>
        </recommendedName>
        <alternativeName>
            <fullName evidence="10">AICAR transformylase</fullName>
        </alternativeName>
    </domain>
    <domain>
        <recommendedName>
            <fullName evidence="10">IMP cyclohydrolase</fullName>
            <ecNumber evidence="10">3.5.4.10</ecNumber>
        </recommendedName>
        <alternativeName>
            <fullName evidence="10">ATIC</fullName>
        </alternativeName>
        <alternativeName>
            <fullName evidence="10">IMP synthase</fullName>
        </alternativeName>
        <alternativeName>
            <fullName evidence="10">Inosinicase</fullName>
        </alternativeName>
    </domain>
</protein>
<evidence type="ECO:0000256" key="8">
    <source>
        <dbReference type="ARBA" id="ARBA00050488"/>
    </source>
</evidence>
<dbReference type="OrthoDB" id="9802065at2"/>
<dbReference type="EC" id="3.5.4.10" evidence="10"/>
<keyword evidence="6 10" id="KW-0378">Hydrolase</keyword>
<evidence type="ECO:0000256" key="2">
    <source>
        <dbReference type="ARBA" id="ARBA00004954"/>
    </source>
</evidence>
<dbReference type="GO" id="GO:0004643">
    <property type="term" value="F:phosphoribosylaminoimidazolecarboxamide formyltransferase activity"/>
    <property type="evidence" value="ECO:0007669"/>
    <property type="project" value="UniProtKB-UniRule"/>
</dbReference>
<dbReference type="GO" id="GO:0006189">
    <property type="term" value="P:'de novo' IMP biosynthetic process"/>
    <property type="evidence" value="ECO:0007669"/>
    <property type="project" value="UniProtKB-UniRule"/>
</dbReference>
<evidence type="ECO:0000313" key="13">
    <source>
        <dbReference type="Proteomes" id="UP000468766"/>
    </source>
</evidence>
<dbReference type="InterPro" id="IPR024051">
    <property type="entry name" value="AICAR_Tfase_dup_dom_sf"/>
</dbReference>
<evidence type="ECO:0000256" key="6">
    <source>
        <dbReference type="ARBA" id="ARBA00022801"/>
    </source>
</evidence>
<dbReference type="FunFam" id="3.40.140.20:FF:000002">
    <property type="entry name" value="Bifunctional purine biosynthesis protein PurH"/>
    <property type="match status" value="1"/>
</dbReference>
<evidence type="ECO:0000259" key="11">
    <source>
        <dbReference type="PROSITE" id="PS51855"/>
    </source>
</evidence>
<dbReference type="CDD" id="cd01421">
    <property type="entry name" value="IMPCH"/>
    <property type="match status" value="1"/>
</dbReference>
<dbReference type="InterPro" id="IPR002695">
    <property type="entry name" value="PurH-like"/>
</dbReference>
<organism evidence="12 13">
    <name type="scientific">Heliorestis acidaminivorans</name>
    <dbReference type="NCBI Taxonomy" id="553427"/>
    <lineage>
        <taxon>Bacteria</taxon>
        <taxon>Bacillati</taxon>
        <taxon>Bacillota</taxon>
        <taxon>Clostridia</taxon>
        <taxon>Eubacteriales</taxon>
        <taxon>Heliobacteriaceae</taxon>
        <taxon>Heliorestis</taxon>
    </lineage>
</organism>
<dbReference type="NCBIfam" id="NF002049">
    <property type="entry name" value="PRK00881.1"/>
    <property type="match status" value="1"/>
</dbReference>
<evidence type="ECO:0000256" key="3">
    <source>
        <dbReference type="ARBA" id="ARBA00007667"/>
    </source>
</evidence>
<dbReference type="GO" id="GO:0003937">
    <property type="term" value="F:IMP cyclohydrolase activity"/>
    <property type="evidence" value="ECO:0007669"/>
    <property type="project" value="UniProtKB-UniRule"/>
</dbReference>
<dbReference type="Pfam" id="PF01808">
    <property type="entry name" value="AICARFT_IMPCHas"/>
    <property type="match status" value="1"/>
</dbReference>
<dbReference type="Proteomes" id="UP000468766">
    <property type="component" value="Unassembled WGS sequence"/>
</dbReference>
<comment type="pathway">
    <text evidence="2 10">Purine metabolism; IMP biosynthesis via de novo pathway; 5-formamido-1-(5-phospho-D-ribosyl)imidazole-4-carboxamide from 5-amino-1-(5-phospho-D-ribosyl)imidazole-4-carboxamide (10-formyl THF route): step 1/1.</text>
</comment>
<evidence type="ECO:0000256" key="1">
    <source>
        <dbReference type="ARBA" id="ARBA00004844"/>
    </source>
</evidence>
<evidence type="ECO:0000256" key="10">
    <source>
        <dbReference type="HAMAP-Rule" id="MF_00139"/>
    </source>
</evidence>
<comment type="catalytic activity">
    <reaction evidence="8 10">
        <text>(6R)-10-formyltetrahydrofolate + 5-amino-1-(5-phospho-beta-D-ribosyl)imidazole-4-carboxamide = 5-formamido-1-(5-phospho-D-ribosyl)imidazole-4-carboxamide + (6S)-5,6,7,8-tetrahydrofolate</text>
        <dbReference type="Rhea" id="RHEA:22192"/>
        <dbReference type="ChEBI" id="CHEBI:57453"/>
        <dbReference type="ChEBI" id="CHEBI:58467"/>
        <dbReference type="ChEBI" id="CHEBI:58475"/>
        <dbReference type="ChEBI" id="CHEBI:195366"/>
        <dbReference type="EC" id="2.1.2.3"/>
    </reaction>
</comment>
<evidence type="ECO:0000256" key="7">
    <source>
        <dbReference type="ARBA" id="ARBA00023268"/>
    </source>
</evidence>
<dbReference type="Gene3D" id="3.40.140.20">
    <property type="match status" value="2"/>
</dbReference>
<evidence type="ECO:0000256" key="9">
    <source>
        <dbReference type="ARBA" id="ARBA00050687"/>
    </source>
</evidence>
<comment type="caution">
    <text evidence="12">The sequence shown here is derived from an EMBL/GenBank/DDBJ whole genome shotgun (WGS) entry which is preliminary data.</text>
</comment>
<dbReference type="Gene3D" id="3.40.50.1380">
    <property type="entry name" value="Methylglyoxal synthase-like domain"/>
    <property type="match status" value="1"/>
</dbReference>
<dbReference type="InterPro" id="IPR016193">
    <property type="entry name" value="Cytidine_deaminase-like"/>
</dbReference>
<dbReference type="SMART" id="SM00851">
    <property type="entry name" value="MGS"/>
    <property type="match status" value="1"/>
</dbReference>
<comment type="similarity">
    <text evidence="3 10">Belongs to the PurH family.</text>
</comment>
<dbReference type="RefSeq" id="WP_151619133.1">
    <property type="nucleotide sequence ID" value="NZ_WBXO01000003.1"/>
</dbReference>
<sequence>MKRRALISVSDKKGVVEFAQALVELGFEVVSTGGTFKTIKSAGVEVKYVTEITGFPEILDGRVKTLHPKVHGGILARRTPDHLEQLKDNDITPIDVVAVNLYPFRETIAKAGVTFEEAIENIDIGGPAMVRASAKNHASVTIVVNPDRYDGIVAELKEKGVVSAETRRQLALEAFAHTAEYDSAIAAYLKGQCEGLKDKEAECEDCGLAIFAEGTVEKVQDLRYGENPHQKAAFYKEVAYQGAGAGTAKQLWGKELSFNNLLDLNAALELVREFDDPAVTIIKHNNPCGTAIAGTLEEAYIKAFDADPVSAFGGITACNRPVDVATAQELVKTFMEAVIAPSYEAEALEVLKTKKNLRIMEVGSLEGAAPSYDLKKIRGGFLLQDGDYGQIKAEDLKVVTERTPSEEELRDLLFAWKVVKHVKSNAIVVAKDGVAIGVGAGQMNRVGSAHIALEQARGTAIGTEKEASPDLDSWLSKGAVLASDAFFPFKDTVEMAAKYGIAAIIQPGGSVRDEESIEACNRLGLTMVFTAMRHFKH</sequence>
<dbReference type="SMART" id="SM00798">
    <property type="entry name" value="AICARFT_IMPCHas"/>
    <property type="match status" value="1"/>
</dbReference>
<dbReference type="InterPro" id="IPR036914">
    <property type="entry name" value="MGS-like_dom_sf"/>
</dbReference>
<name>A0A6I0EUX8_9FIRM</name>
<dbReference type="FunFam" id="3.40.140.20:FF:000001">
    <property type="entry name" value="Bifunctional purine biosynthesis protein PurH"/>
    <property type="match status" value="1"/>
</dbReference>
<dbReference type="EC" id="2.1.2.3" evidence="10"/>
<keyword evidence="4 10" id="KW-0808">Transferase</keyword>
<keyword evidence="5 10" id="KW-0658">Purine biosynthesis</keyword>
<dbReference type="GO" id="GO:0005829">
    <property type="term" value="C:cytosol"/>
    <property type="evidence" value="ECO:0007669"/>
    <property type="project" value="TreeGrafter"/>
</dbReference>
<dbReference type="SUPFAM" id="SSF53927">
    <property type="entry name" value="Cytidine deaminase-like"/>
    <property type="match status" value="1"/>
</dbReference>
<dbReference type="EMBL" id="WBXO01000003">
    <property type="protein sequence ID" value="KAB2953254.1"/>
    <property type="molecule type" value="Genomic_DNA"/>
</dbReference>
<dbReference type="PROSITE" id="PS51855">
    <property type="entry name" value="MGS"/>
    <property type="match status" value="1"/>
</dbReference>
<gene>
    <name evidence="10 12" type="primary">purH</name>
    <name evidence="12" type="ORF">F9B85_04905</name>
</gene>
<comment type="pathway">
    <text evidence="1 10">Purine metabolism; IMP biosynthesis via de novo pathway; IMP from 5-formamido-1-(5-phospho-D-ribosyl)imidazole-4-carboxamide: step 1/1.</text>
</comment>
<reference evidence="12 13" key="1">
    <citation type="submission" date="2019-10" db="EMBL/GenBank/DDBJ databases">
        <title>Whole-genome sequence of the extremophile Heliorestis acidaminivorans DSM 24790.</title>
        <authorList>
            <person name="Kyndt J.A."/>
            <person name="Meyer T.E."/>
        </authorList>
    </citation>
    <scope>NUCLEOTIDE SEQUENCE [LARGE SCALE GENOMIC DNA]</scope>
    <source>
        <strain evidence="12 13">DSM 24790</strain>
    </source>
</reference>
<dbReference type="AlphaFoldDB" id="A0A6I0EUX8"/>
<dbReference type="SUPFAM" id="SSF52335">
    <property type="entry name" value="Methylglyoxal synthase-like"/>
    <property type="match status" value="1"/>
</dbReference>
<dbReference type="PANTHER" id="PTHR11692">
    <property type="entry name" value="BIFUNCTIONAL PURINE BIOSYNTHESIS PROTEIN PURH"/>
    <property type="match status" value="1"/>
</dbReference>
<dbReference type="UniPathway" id="UPA00074">
    <property type="reaction ID" value="UER00133"/>
</dbReference>
<dbReference type="HAMAP" id="MF_00139">
    <property type="entry name" value="PurH"/>
    <property type="match status" value="1"/>
</dbReference>
<accession>A0A6I0EUX8</accession>
<evidence type="ECO:0000256" key="4">
    <source>
        <dbReference type="ARBA" id="ARBA00022679"/>
    </source>
</evidence>
<comment type="domain">
    <text evidence="10">The IMP cyclohydrolase activity resides in the N-terminal region.</text>
</comment>
<dbReference type="PANTHER" id="PTHR11692:SF0">
    <property type="entry name" value="BIFUNCTIONAL PURINE BIOSYNTHESIS PROTEIN ATIC"/>
    <property type="match status" value="1"/>
</dbReference>
<dbReference type="PIRSF" id="PIRSF000414">
    <property type="entry name" value="AICARFT_IMPCHas"/>
    <property type="match status" value="1"/>
</dbReference>
<dbReference type="Pfam" id="PF02142">
    <property type="entry name" value="MGS"/>
    <property type="match status" value="1"/>
</dbReference>
<evidence type="ECO:0000256" key="5">
    <source>
        <dbReference type="ARBA" id="ARBA00022755"/>
    </source>
</evidence>
<keyword evidence="13" id="KW-1185">Reference proteome</keyword>